<keyword evidence="4" id="KW-1185">Reference proteome</keyword>
<feature type="compositionally biased region" description="Basic and acidic residues" evidence="1">
    <location>
        <begin position="106"/>
        <end position="141"/>
    </location>
</feature>
<dbReference type="AlphaFoldDB" id="A0AB34J903"/>
<feature type="region of interest" description="Disordered" evidence="1">
    <location>
        <begin position="82"/>
        <end position="171"/>
    </location>
</feature>
<organism evidence="3 4">
    <name type="scientific">Prymnesium parvum</name>
    <name type="common">Toxic golden alga</name>
    <dbReference type="NCBI Taxonomy" id="97485"/>
    <lineage>
        <taxon>Eukaryota</taxon>
        <taxon>Haptista</taxon>
        <taxon>Haptophyta</taxon>
        <taxon>Prymnesiophyceae</taxon>
        <taxon>Prymnesiales</taxon>
        <taxon>Prymnesiaceae</taxon>
        <taxon>Prymnesium</taxon>
    </lineage>
</organism>
<dbReference type="Proteomes" id="UP001515480">
    <property type="component" value="Unassembled WGS sequence"/>
</dbReference>
<gene>
    <name evidence="3" type="ORF">AB1Y20_001951</name>
</gene>
<name>A0AB34J903_PRYPA</name>
<sequence length="511" mass="54992">MKATQVAAALLGAVALYALAFLHGQHDGARTRPCGCSDRPRVLSVLSHADPRVLASCVLHEKKTRGLLHSRLARCLGRAAWTAPARPERPPEYESSWEGGEEQPPVEERGAVVAEEGEKAEEKAGDVGEEKAGDVAEEKAGEQAGEEQAGEAGEEKAGEEQAGEASQPAGGEAALERLRADAQSVAASLVKGEWAASQRDGEGGRAEPRRHAAGVANATASLAPKRVITYSLYGSIPKYVNGAVANARAIRTVFPGWTARFYTDLATVPPSILKQIEEAGGEIVAVDMAKHGKESMFWRFWAAADPTVERFISRDVDSRLMQRDAVAVGKWIESGRAFHVVRDHPSHSLYPMSGGLWGARRGALPLVMELIASFPANSDYLTDMIFLNSKVWPIAMQDVLQHDGYSCDGFEGADPFPVPRDAEGRHVGQVFDAEGNGRPSDVQALLRAKQPAACAPGGGGHPQRTPRDPSAVRDECLQLQSRYGVRPGKSWGTMPQRLQLHWARLACDGRL</sequence>
<protein>
    <submittedName>
        <fullName evidence="3">Uncharacterized protein</fullName>
    </submittedName>
</protein>
<feature type="signal peptide" evidence="2">
    <location>
        <begin position="1"/>
        <end position="20"/>
    </location>
</feature>
<reference evidence="3 4" key="1">
    <citation type="journal article" date="2024" name="Science">
        <title>Giant polyketide synthase enzymes in the biosynthesis of giant marine polyether toxins.</title>
        <authorList>
            <person name="Fallon T.R."/>
            <person name="Shende V.V."/>
            <person name="Wierzbicki I.H."/>
            <person name="Pendleton A.L."/>
            <person name="Watervoot N.F."/>
            <person name="Auber R.P."/>
            <person name="Gonzalez D.J."/>
            <person name="Wisecaver J.H."/>
            <person name="Moore B.S."/>
        </authorList>
    </citation>
    <scope>NUCLEOTIDE SEQUENCE [LARGE SCALE GENOMIC DNA]</scope>
    <source>
        <strain evidence="3 4">12B1</strain>
    </source>
</reference>
<dbReference type="EMBL" id="JBGBPQ010000011">
    <property type="protein sequence ID" value="KAL1515320.1"/>
    <property type="molecule type" value="Genomic_DNA"/>
</dbReference>
<comment type="caution">
    <text evidence="3">The sequence shown here is derived from an EMBL/GenBank/DDBJ whole genome shotgun (WGS) entry which is preliminary data.</text>
</comment>
<keyword evidence="2" id="KW-0732">Signal</keyword>
<feature type="region of interest" description="Disordered" evidence="1">
    <location>
        <begin position="452"/>
        <end position="471"/>
    </location>
</feature>
<evidence type="ECO:0000256" key="1">
    <source>
        <dbReference type="SAM" id="MobiDB-lite"/>
    </source>
</evidence>
<evidence type="ECO:0000256" key="2">
    <source>
        <dbReference type="SAM" id="SignalP"/>
    </source>
</evidence>
<feature type="chain" id="PRO_5044196780" evidence="2">
    <location>
        <begin position="21"/>
        <end position="511"/>
    </location>
</feature>
<evidence type="ECO:0000313" key="3">
    <source>
        <dbReference type="EMBL" id="KAL1515320.1"/>
    </source>
</evidence>
<accession>A0AB34J903</accession>
<proteinExistence type="predicted"/>
<evidence type="ECO:0000313" key="4">
    <source>
        <dbReference type="Proteomes" id="UP001515480"/>
    </source>
</evidence>